<dbReference type="Gene3D" id="3.40.630.30">
    <property type="match status" value="1"/>
</dbReference>
<reference evidence="8" key="1">
    <citation type="journal article" date="2019" name="Int. J. Syst. Evol. Microbiol.">
        <title>The Global Catalogue of Microorganisms (GCM) 10K type strain sequencing project: providing services to taxonomists for standard genome sequencing and annotation.</title>
        <authorList>
            <consortium name="The Broad Institute Genomics Platform"/>
            <consortium name="The Broad Institute Genome Sequencing Center for Infectious Disease"/>
            <person name="Wu L."/>
            <person name="Ma J."/>
        </authorList>
    </citation>
    <scope>NUCLEOTIDE SEQUENCE [LARGE SCALE GENOMIC DNA]</scope>
    <source>
        <strain evidence="8">XZYJ18</strain>
    </source>
</reference>
<evidence type="ECO:0000256" key="1">
    <source>
        <dbReference type="ARBA" id="ARBA00022679"/>
    </source>
</evidence>
<keyword evidence="4" id="KW-0804">Transcription</keyword>
<feature type="domain" description="N-acetyltransferase" evidence="6">
    <location>
        <begin position="158"/>
        <end position="315"/>
    </location>
</feature>
<dbReference type="EC" id="2.3.1.-" evidence="7"/>
<gene>
    <name evidence="7" type="ORF">ACFO4E_14625</name>
</gene>
<dbReference type="EMBL" id="JBHSFQ010000013">
    <property type="protein sequence ID" value="MFC4563097.1"/>
    <property type="molecule type" value="Genomic_DNA"/>
</dbReference>
<accession>A0ABV9DXD7</accession>
<dbReference type="SMART" id="SM00347">
    <property type="entry name" value="HTH_MARR"/>
    <property type="match status" value="1"/>
</dbReference>
<dbReference type="PROSITE" id="PS01117">
    <property type="entry name" value="HTH_MARR_1"/>
    <property type="match status" value="1"/>
</dbReference>
<keyword evidence="1 7" id="KW-0808">Transferase</keyword>
<dbReference type="GO" id="GO:0016746">
    <property type="term" value="F:acyltransferase activity"/>
    <property type="evidence" value="ECO:0007669"/>
    <property type="project" value="UniProtKB-KW"/>
</dbReference>
<dbReference type="InterPro" id="IPR016181">
    <property type="entry name" value="Acyl_CoA_acyltransferase"/>
</dbReference>
<feature type="domain" description="HTH marR-type" evidence="5">
    <location>
        <begin position="1"/>
        <end position="144"/>
    </location>
</feature>
<name>A0ABV9DXD7_9ACTN</name>
<dbReference type="InterPro" id="IPR036390">
    <property type="entry name" value="WH_DNA-bd_sf"/>
</dbReference>
<evidence type="ECO:0000256" key="2">
    <source>
        <dbReference type="ARBA" id="ARBA00023015"/>
    </source>
</evidence>
<dbReference type="PANTHER" id="PTHR13947">
    <property type="entry name" value="GNAT FAMILY N-ACETYLTRANSFERASE"/>
    <property type="match status" value="1"/>
</dbReference>
<keyword evidence="3" id="KW-0238">DNA-binding</keyword>
<proteinExistence type="predicted"/>
<organism evidence="7 8">
    <name type="scientific">Nocardiopsis mangrovi</name>
    <dbReference type="NCBI Taxonomy" id="1179818"/>
    <lineage>
        <taxon>Bacteria</taxon>
        <taxon>Bacillati</taxon>
        <taxon>Actinomycetota</taxon>
        <taxon>Actinomycetes</taxon>
        <taxon>Streptosporangiales</taxon>
        <taxon>Nocardiopsidaceae</taxon>
        <taxon>Nocardiopsis</taxon>
    </lineage>
</organism>
<dbReference type="InterPro" id="IPR050769">
    <property type="entry name" value="NAT_camello-type"/>
</dbReference>
<dbReference type="PANTHER" id="PTHR13947:SF37">
    <property type="entry name" value="LD18367P"/>
    <property type="match status" value="1"/>
</dbReference>
<dbReference type="InterPro" id="IPR023187">
    <property type="entry name" value="Tscrpt_reg_MarR-type_CS"/>
</dbReference>
<dbReference type="CDD" id="cd04301">
    <property type="entry name" value="NAT_SF"/>
    <property type="match status" value="1"/>
</dbReference>
<keyword evidence="7" id="KW-0012">Acyltransferase</keyword>
<protein>
    <submittedName>
        <fullName evidence="7">GNAT family N-acetyltransferase</fullName>
        <ecNumber evidence="7">2.3.1.-</ecNumber>
    </submittedName>
</protein>
<sequence length="328" mass="35520">MPTEPAPVPAADIAEVRAFNRFFTRRVGVLRPGLLDSPYSLTEVRILYELAHRDSTEAVDLRRTLDMDAGQLSRVLTRMENAGLLTRAASPDDGRRQVIAPTGDGTAAARILDDRSTAQVRELIGHLSPAGRERLIAALRTVRGLLAGPGEEPADSGPVLRPLAPGDLGWVVERNGALYAAEHGFDTTYEALVAEIAAGYGRAHDHAREDAWIAEAGGERAGAVFCVREDDSTARLRLLHVEPWARGRGIGGRLVDHCVSYARSRGYTRMVLWTVSVLSSARRIYTGAGFTLVSEDRSPRFGRDLVGQTWELDLRPASPGRAAPLTGG</sequence>
<evidence type="ECO:0000259" key="6">
    <source>
        <dbReference type="PROSITE" id="PS51186"/>
    </source>
</evidence>
<dbReference type="SUPFAM" id="SSF55729">
    <property type="entry name" value="Acyl-CoA N-acyltransferases (Nat)"/>
    <property type="match status" value="1"/>
</dbReference>
<evidence type="ECO:0000259" key="5">
    <source>
        <dbReference type="PROSITE" id="PS50995"/>
    </source>
</evidence>
<dbReference type="SUPFAM" id="SSF46785">
    <property type="entry name" value="Winged helix' DNA-binding domain"/>
    <property type="match status" value="1"/>
</dbReference>
<dbReference type="Pfam" id="PF12802">
    <property type="entry name" value="MarR_2"/>
    <property type="match status" value="1"/>
</dbReference>
<dbReference type="InterPro" id="IPR000835">
    <property type="entry name" value="HTH_MarR-typ"/>
</dbReference>
<dbReference type="RefSeq" id="WP_378574860.1">
    <property type="nucleotide sequence ID" value="NZ_JBHSFQ010000013.1"/>
</dbReference>
<dbReference type="Pfam" id="PF00583">
    <property type="entry name" value="Acetyltransf_1"/>
    <property type="match status" value="1"/>
</dbReference>
<dbReference type="PROSITE" id="PS51186">
    <property type="entry name" value="GNAT"/>
    <property type="match status" value="1"/>
</dbReference>
<comment type="caution">
    <text evidence="7">The sequence shown here is derived from an EMBL/GenBank/DDBJ whole genome shotgun (WGS) entry which is preliminary data.</text>
</comment>
<evidence type="ECO:0000313" key="8">
    <source>
        <dbReference type="Proteomes" id="UP001595923"/>
    </source>
</evidence>
<dbReference type="Proteomes" id="UP001595923">
    <property type="component" value="Unassembled WGS sequence"/>
</dbReference>
<keyword evidence="8" id="KW-1185">Reference proteome</keyword>
<dbReference type="InterPro" id="IPR036388">
    <property type="entry name" value="WH-like_DNA-bd_sf"/>
</dbReference>
<evidence type="ECO:0000313" key="7">
    <source>
        <dbReference type="EMBL" id="MFC4563097.1"/>
    </source>
</evidence>
<dbReference type="InterPro" id="IPR000182">
    <property type="entry name" value="GNAT_dom"/>
</dbReference>
<evidence type="ECO:0000256" key="4">
    <source>
        <dbReference type="ARBA" id="ARBA00023163"/>
    </source>
</evidence>
<evidence type="ECO:0000256" key="3">
    <source>
        <dbReference type="ARBA" id="ARBA00023125"/>
    </source>
</evidence>
<keyword evidence="2" id="KW-0805">Transcription regulation</keyword>
<dbReference type="PROSITE" id="PS50995">
    <property type="entry name" value="HTH_MARR_2"/>
    <property type="match status" value="1"/>
</dbReference>
<dbReference type="Gene3D" id="1.10.10.10">
    <property type="entry name" value="Winged helix-like DNA-binding domain superfamily/Winged helix DNA-binding domain"/>
    <property type="match status" value="1"/>
</dbReference>